<protein>
    <submittedName>
        <fullName evidence="4">Hydrolase TatD</fullName>
    </submittedName>
</protein>
<dbReference type="Gene3D" id="3.20.20.140">
    <property type="entry name" value="Metal-dependent hydrolases"/>
    <property type="match status" value="1"/>
</dbReference>
<evidence type="ECO:0000313" key="5">
    <source>
        <dbReference type="Proteomes" id="UP000218775"/>
    </source>
</evidence>
<comment type="caution">
    <text evidence="4">The sequence shown here is derived from an EMBL/GenBank/DDBJ whole genome shotgun (WGS) entry which is preliminary data.</text>
</comment>
<dbReference type="GO" id="GO:0046872">
    <property type="term" value="F:metal ion binding"/>
    <property type="evidence" value="ECO:0007669"/>
    <property type="project" value="UniProtKB-KW"/>
</dbReference>
<feature type="binding site" evidence="3">
    <location>
        <position position="92"/>
    </location>
    <ligand>
        <name>a divalent metal cation</name>
        <dbReference type="ChEBI" id="CHEBI:60240"/>
        <label>1</label>
    </ligand>
</feature>
<dbReference type="PANTHER" id="PTHR46124:SF2">
    <property type="entry name" value="D-AMINOACYL-TRNA DEACYLASE"/>
    <property type="match status" value="1"/>
</dbReference>
<feature type="binding site" evidence="3">
    <location>
        <position position="6"/>
    </location>
    <ligand>
        <name>a divalent metal cation</name>
        <dbReference type="ChEBI" id="CHEBI:60240"/>
        <label>1</label>
    </ligand>
</feature>
<feature type="binding site" evidence="3">
    <location>
        <position position="150"/>
    </location>
    <ligand>
        <name>a divalent metal cation</name>
        <dbReference type="ChEBI" id="CHEBI:60240"/>
        <label>2</label>
    </ligand>
</feature>
<dbReference type="CDD" id="cd01310">
    <property type="entry name" value="TatD_DNAse"/>
    <property type="match status" value="1"/>
</dbReference>
<reference evidence="5" key="1">
    <citation type="submission" date="2017-08" db="EMBL/GenBank/DDBJ databases">
        <title>A dynamic microbial community with high functional redundancy inhabits the cold, oxic subseafloor aquifer.</title>
        <authorList>
            <person name="Tully B.J."/>
            <person name="Wheat C.G."/>
            <person name="Glazer B.T."/>
            <person name="Huber J.A."/>
        </authorList>
    </citation>
    <scope>NUCLEOTIDE SEQUENCE [LARGE SCALE GENOMIC DNA]</scope>
</reference>
<proteinExistence type="predicted"/>
<dbReference type="FunFam" id="3.20.20.140:FF:000005">
    <property type="entry name" value="TatD family hydrolase"/>
    <property type="match status" value="1"/>
</dbReference>
<feature type="binding site" evidence="3">
    <location>
        <position position="200"/>
    </location>
    <ligand>
        <name>a divalent metal cation</name>
        <dbReference type="ChEBI" id="CHEBI:60240"/>
        <label>1</label>
    </ligand>
</feature>
<dbReference type="GO" id="GO:0004536">
    <property type="term" value="F:DNA nuclease activity"/>
    <property type="evidence" value="ECO:0007669"/>
    <property type="project" value="InterPro"/>
</dbReference>
<dbReference type="NCBIfam" id="TIGR00010">
    <property type="entry name" value="YchF/TatD family DNA exonuclease"/>
    <property type="match status" value="1"/>
</dbReference>
<gene>
    <name evidence="4" type="ORF">COB21_03480</name>
</gene>
<dbReference type="InterPro" id="IPR015991">
    <property type="entry name" value="TatD/YcfH-like"/>
</dbReference>
<dbReference type="PANTHER" id="PTHR46124">
    <property type="entry name" value="D-AMINOACYL-TRNA DEACYLASE"/>
    <property type="match status" value="1"/>
</dbReference>
<feature type="binding site" evidence="3">
    <location>
        <position position="8"/>
    </location>
    <ligand>
        <name>a divalent metal cation</name>
        <dbReference type="ChEBI" id="CHEBI:60240"/>
        <label>1</label>
    </ligand>
</feature>
<dbReference type="InterPro" id="IPR001130">
    <property type="entry name" value="TatD-like"/>
</dbReference>
<accession>A0A2A4X344</accession>
<dbReference type="Proteomes" id="UP000218775">
    <property type="component" value="Unassembled WGS sequence"/>
</dbReference>
<name>A0A2A4X344_UNCAE</name>
<feature type="binding site" evidence="3">
    <location>
        <position position="128"/>
    </location>
    <ligand>
        <name>a divalent metal cation</name>
        <dbReference type="ChEBI" id="CHEBI:60240"/>
        <label>2</label>
    </ligand>
</feature>
<dbReference type="GO" id="GO:0016788">
    <property type="term" value="F:hydrolase activity, acting on ester bonds"/>
    <property type="evidence" value="ECO:0007669"/>
    <property type="project" value="InterPro"/>
</dbReference>
<evidence type="ECO:0000256" key="3">
    <source>
        <dbReference type="PIRSR" id="PIRSR005902-1"/>
    </source>
</evidence>
<evidence type="ECO:0000256" key="1">
    <source>
        <dbReference type="ARBA" id="ARBA00022723"/>
    </source>
</evidence>
<dbReference type="AlphaFoldDB" id="A0A2A4X344"/>
<dbReference type="EMBL" id="NVUK01000020">
    <property type="protein sequence ID" value="PCI77102.1"/>
    <property type="molecule type" value="Genomic_DNA"/>
</dbReference>
<sequence length="250" mass="28218">MFFDSHAHMTEESMFEEVDAYLKRAKQAGITHIANICTDKLTLARGIELQKRYDWIVNVGATTPHDVGELGEKEFDVFAKAARDGVLAAVGETGLDYHYEYSDKKVQKLFLERYLDLADETDLPVVFHCRDAFDDLFAITKGIKSKAVLHCFTAGVKEALKGAERGWYISISGIATFKRSHELREVIKELPIENMFIETDAPYLAPQSKRGKRNEPSFIVETAEMIAEVKGLTLEQVAKQTMNNAKAFFL</sequence>
<organism evidence="4 5">
    <name type="scientific">Aerophobetes bacterium</name>
    <dbReference type="NCBI Taxonomy" id="2030807"/>
    <lineage>
        <taxon>Bacteria</taxon>
        <taxon>Candidatus Aerophobota</taxon>
    </lineage>
</organism>
<dbReference type="Pfam" id="PF01026">
    <property type="entry name" value="TatD_DNase"/>
    <property type="match status" value="1"/>
</dbReference>
<evidence type="ECO:0000256" key="2">
    <source>
        <dbReference type="ARBA" id="ARBA00022801"/>
    </source>
</evidence>
<dbReference type="InterPro" id="IPR032466">
    <property type="entry name" value="Metal_Hydrolase"/>
</dbReference>
<dbReference type="SUPFAM" id="SSF51556">
    <property type="entry name" value="Metallo-dependent hydrolases"/>
    <property type="match status" value="1"/>
</dbReference>
<dbReference type="PIRSF" id="PIRSF005902">
    <property type="entry name" value="DNase_TatD"/>
    <property type="match status" value="1"/>
</dbReference>
<evidence type="ECO:0000313" key="4">
    <source>
        <dbReference type="EMBL" id="PCI77102.1"/>
    </source>
</evidence>
<dbReference type="GO" id="GO:0005829">
    <property type="term" value="C:cytosol"/>
    <property type="evidence" value="ECO:0007669"/>
    <property type="project" value="TreeGrafter"/>
</dbReference>
<keyword evidence="2 4" id="KW-0378">Hydrolase</keyword>
<keyword evidence="1 3" id="KW-0479">Metal-binding</keyword>